<proteinExistence type="predicted"/>
<dbReference type="WBParaSite" id="SVE_0930700.1">
    <property type="protein sequence ID" value="SVE_0930700.1"/>
    <property type="gene ID" value="SVE_0930700"/>
</dbReference>
<keyword evidence="1" id="KW-0732">Signal</keyword>
<dbReference type="Proteomes" id="UP000035680">
    <property type="component" value="Unassembled WGS sequence"/>
</dbReference>
<evidence type="ECO:0000256" key="1">
    <source>
        <dbReference type="SAM" id="SignalP"/>
    </source>
</evidence>
<organism evidence="2 3">
    <name type="scientific">Strongyloides venezuelensis</name>
    <name type="common">Threadworm</name>
    <dbReference type="NCBI Taxonomy" id="75913"/>
    <lineage>
        <taxon>Eukaryota</taxon>
        <taxon>Metazoa</taxon>
        <taxon>Ecdysozoa</taxon>
        <taxon>Nematoda</taxon>
        <taxon>Chromadorea</taxon>
        <taxon>Rhabditida</taxon>
        <taxon>Tylenchina</taxon>
        <taxon>Panagrolaimomorpha</taxon>
        <taxon>Strongyloidoidea</taxon>
        <taxon>Strongyloididae</taxon>
        <taxon>Strongyloides</taxon>
    </lineage>
</organism>
<accession>A0A0K0FJU7</accession>
<feature type="signal peptide" evidence="1">
    <location>
        <begin position="1"/>
        <end position="18"/>
    </location>
</feature>
<evidence type="ECO:0000313" key="2">
    <source>
        <dbReference type="Proteomes" id="UP000035680"/>
    </source>
</evidence>
<reference evidence="2" key="1">
    <citation type="submission" date="2014-07" db="EMBL/GenBank/DDBJ databases">
        <authorList>
            <person name="Martin A.A"/>
            <person name="De Silva N."/>
        </authorList>
    </citation>
    <scope>NUCLEOTIDE SEQUENCE</scope>
</reference>
<reference evidence="3" key="2">
    <citation type="submission" date="2015-08" db="UniProtKB">
        <authorList>
            <consortium name="WormBaseParasite"/>
        </authorList>
    </citation>
    <scope>IDENTIFICATION</scope>
</reference>
<protein>
    <submittedName>
        <fullName evidence="3">Lipoprotein</fullName>
    </submittedName>
</protein>
<keyword evidence="2" id="KW-1185">Reference proteome</keyword>
<evidence type="ECO:0000313" key="3">
    <source>
        <dbReference type="WBParaSite" id="SVE_0930700.1"/>
    </source>
</evidence>
<feature type="chain" id="PRO_5005330070" evidence="1">
    <location>
        <begin position="19"/>
        <end position="128"/>
    </location>
</feature>
<dbReference type="AlphaFoldDB" id="A0A0K0FJU7"/>
<sequence length="128" mass="14645">MVIILFLINCDFILPTEENDDDSEENDDDQQDVKFTEEVTPLLSDLYNILNKNGEESTREKRSSLLHSDSSGIYSGKLYEGDIILTKEDVKEFVAEVKKEATNQDKISDIVKKIEDLIKENESPTKEN</sequence>
<name>A0A0K0FJU7_STRVS</name>